<dbReference type="EMBL" id="JASNGB010000405">
    <property type="protein sequence ID" value="MDL2345946.1"/>
    <property type="molecule type" value="Genomic_DNA"/>
</dbReference>
<sequence>PGLGWPPGAAVAELHVHSPRLVGLNARSPLAAYRACTRSLRDVAAALRDDPGFADVAGVVAITLFHGPLAQQGFQVLPLPPLRARLYSLGFRLMRRVYGTGVPTSQPEPRLAWMERAAFLARHG</sequence>
<gene>
    <name evidence="2" type="ORF">QOL99_17595</name>
</gene>
<evidence type="ECO:0000313" key="3">
    <source>
        <dbReference type="Proteomes" id="UP001302059"/>
    </source>
</evidence>
<dbReference type="InterPro" id="IPR054467">
    <property type="entry name" value="YkoP-like_dom"/>
</dbReference>
<dbReference type="Proteomes" id="UP001302059">
    <property type="component" value="Unassembled WGS sequence"/>
</dbReference>
<reference evidence="2 3" key="1">
    <citation type="submission" date="2023-05" db="EMBL/GenBank/DDBJ databases">
        <authorList>
            <person name="Gao F."/>
        </authorList>
    </citation>
    <scope>NUCLEOTIDE SEQUENCE [LARGE SCALE GENOMIC DNA]</scope>
    <source>
        <strain evidence="2 3">MIMF12</strain>
    </source>
</reference>
<keyword evidence="3" id="KW-1185">Reference proteome</keyword>
<feature type="non-terminal residue" evidence="2">
    <location>
        <position position="1"/>
    </location>
</feature>
<dbReference type="RefSeq" id="WP_407650218.1">
    <property type="nucleotide sequence ID" value="NZ_JASNGB010000405.1"/>
</dbReference>
<name>A0ABT7JLL6_9DEIO</name>
<dbReference type="Pfam" id="PF22790">
    <property type="entry name" value="YkoP"/>
    <property type="match status" value="1"/>
</dbReference>
<accession>A0ABT7JLL6</accession>
<evidence type="ECO:0000259" key="1">
    <source>
        <dbReference type="Pfam" id="PF22790"/>
    </source>
</evidence>
<feature type="domain" description="YkoP-like" evidence="1">
    <location>
        <begin position="9"/>
        <end position="122"/>
    </location>
</feature>
<organism evidence="2 3">
    <name type="scientific">Deinococcus rhizophilus</name>
    <dbReference type="NCBI Taxonomy" id="3049544"/>
    <lineage>
        <taxon>Bacteria</taxon>
        <taxon>Thermotogati</taxon>
        <taxon>Deinococcota</taxon>
        <taxon>Deinococci</taxon>
        <taxon>Deinococcales</taxon>
        <taxon>Deinococcaceae</taxon>
        <taxon>Deinococcus</taxon>
    </lineage>
</organism>
<protein>
    <submittedName>
        <fullName evidence="2">Sectered polysaccharide deacetylase</fullName>
    </submittedName>
</protein>
<evidence type="ECO:0000313" key="2">
    <source>
        <dbReference type="EMBL" id="MDL2345946.1"/>
    </source>
</evidence>
<proteinExistence type="predicted"/>
<comment type="caution">
    <text evidence="2">The sequence shown here is derived from an EMBL/GenBank/DDBJ whole genome shotgun (WGS) entry which is preliminary data.</text>
</comment>